<dbReference type="EMBL" id="JAEUBF010001380">
    <property type="protein sequence ID" value="KAH3667761.1"/>
    <property type="molecule type" value="Genomic_DNA"/>
</dbReference>
<name>A0A9P8T7A6_9ASCO</name>
<sequence length="120" mass="13337">MLQFKVEKLDRCSGLFPVLKKLAVWDNFGVIVVKSNSGPGSPTLNGVKVTSASNSSIFSLSSLSSFLVLFDDIELRRILDEIEFNRELDFLCDFLIGVLEDTLGELYTLEDDRESLVGIS</sequence>
<evidence type="ECO:0000313" key="2">
    <source>
        <dbReference type="Proteomes" id="UP000769528"/>
    </source>
</evidence>
<reference evidence="1" key="1">
    <citation type="journal article" date="2021" name="Open Biol.">
        <title>Shared evolutionary footprints suggest mitochondrial oxidative damage underlies multiple complex I losses in fungi.</title>
        <authorList>
            <person name="Schikora-Tamarit M.A."/>
            <person name="Marcet-Houben M."/>
            <person name="Nosek J."/>
            <person name="Gabaldon T."/>
        </authorList>
    </citation>
    <scope>NUCLEOTIDE SEQUENCE</scope>
    <source>
        <strain evidence="1">CBS6341</strain>
    </source>
</reference>
<keyword evidence="2" id="KW-1185">Reference proteome</keyword>
<protein>
    <submittedName>
        <fullName evidence="1">Uncharacterized protein</fullName>
    </submittedName>
</protein>
<comment type="caution">
    <text evidence="1">The sequence shown here is derived from an EMBL/GenBank/DDBJ whole genome shotgun (WGS) entry which is preliminary data.</text>
</comment>
<proteinExistence type="predicted"/>
<reference evidence="1" key="2">
    <citation type="submission" date="2021-01" db="EMBL/GenBank/DDBJ databases">
        <authorList>
            <person name="Schikora-Tamarit M.A."/>
        </authorList>
    </citation>
    <scope>NUCLEOTIDE SEQUENCE</scope>
    <source>
        <strain evidence="1">CBS6341</strain>
    </source>
</reference>
<dbReference type="AlphaFoldDB" id="A0A9P8T7A6"/>
<evidence type="ECO:0000313" key="1">
    <source>
        <dbReference type="EMBL" id="KAH3667761.1"/>
    </source>
</evidence>
<organism evidence="1 2">
    <name type="scientific">Wickerhamomyces mucosus</name>
    <dbReference type="NCBI Taxonomy" id="1378264"/>
    <lineage>
        <taxon>Eukaryota</taxon>
        <taxon>Fungi</taxon>
        <taxon>Dikarya</taxon>
        <taxon>Ascomycota</taxon>
        <taxon>Saccharomycotina</taxon>
        <taxon>Saccharomycetes</taxon>
        <taxon>Phaffomycetales</taxon>
        <taxon>Wickerhamomycetaceae</taxon>
        <taxon>Wickerhamomyces</taxon>
    </lineage>
</organism>
<gene>
    <name evidence="1" type="ORF">WICMUC_005293</name>
</gene>
<accession>A0A9P8T7A6</accession>
<dbReference type="Proteomes" id="UP000769528">
    <property type="component" value="Unassembled WGS sequence"/>
</dbReference>